<keyword evidence="2" id="KW-0067">ATP-binding</keyword>
<dbReference type="GO" id="GO:0004386">
    <property type="term" value="F:helicase activity"/>
    <property type="evidence" value="ECO:0007669"/>
    <property type="project" value="UniProtKB-KW"/>
</dbReference>
<proteinExistence type="predicted"/>
<evidence type="ECO:0000259" key="1">
    <source>
        <dbReference type="Pfam" id="PF14214"/>
    </source>
</evidence>
<sequence length="141" mass="16077">MTKRKDSGATLQNTEGTVVEKLPAILVDRVKYTSHTNIQWQYRASTLRSTGIVVRVWNRKLRVLLQDLDESVLGRIFAWAYVVEFQKRGLPQADILIILAEEDKSCTRYFINKLVSCKISDEATNPELCETVTDSMMHGPC</sequence>
<protein>
    <submittedName>
        <fullName evidence="2">Helitron helicase</fullName>
    </submittedName>
</protein>
<dbReference type="Proteomes" id="UP000198211">
    <property type="component" value="Unassembled WGS sequence"/>
</dbReference>
<keyword evidence="3" id="KW-1185">Reference proteome</keyword>
<dbReference type="InterPro" id="IPR025476">
    <property type="entry name" value="Helitron_helicase-like"/>
</dbReference>
<dbReference type="STRING" id="4795.A0A225W6H5"/>
<gene>
    <name evidence="2" type="ORF">PHMEG_00013544</name>
</gene>
<keyword evidence="2" id="KW-0347">Helicase</keyword>
<name>A0A225W6H5_9STRA</name>
<dbReference type="Pfam" id="PF14214">
    <property type="entry name" value="Helitron_like_N"/>
    <property type="match status" value="1"/>
</dbReference>
<dbReference type="EMBL" id="NBNE01001648">
    <property type="protein sequence ID" value="OWZ13182.1"/>
    <property type="molecule type" value="Genomic_DNA"/>
</dbReference>
<reference evidence="3" key="1">
    <citation type="submission" date="2017-03" db="EMBL/GenBank/DDBJ databases">
        <title>Phytopthora megakarya and P. palmivora, two closely related causual agents of cacao black pod achieved similar genome size and gene model numbers by different mechanisms.</title>
        <authorList>
            <person name="Ali S."/>
            <person name="Shao J."/>
            <person name="Larry D.J."/>
            <person name="Kronmiller B."/>
            <person name="Shen D."/>
            <person name="Strem M.D."/>
            <person name="Melnick R.L."/>
            <person name="Guiltinan M.J."/>
            <person name="Tyler B.M."/>
            <person name="Meinhardt L.W."/>
            <person name="Bailey B.A."/>
        </authorList>
    </citation>
    <scope>NUCLEOTIDE SEQUENCE [LARGE SCALE GENOMIC DNA]</scope>
    <source>
        <strain evidence="3">zdho120</strain>
    </source>
</reference>
<comment type="caution">
    <text evidence="2">The sequence shown here is derived from an EMBL/GenBank/DDBJ whole genome shotgun (WGS) entry which is preliminary data.</text>
</comment>
<keyword evidence="2" id="KW-0547">Nucleotide-binding</keyword>
<keyword evidence="2" id="KW-0378">Hydrolase</keyword>
<accession>A0A225W6H5</accession>
<dbReference type="AlphaFoldDB" id="A0A225W6H5"/>
<organism evidence="2 3">
    <name type="scientific">Phytophthora megakarya</name>
    <dbReference type="NCBI Taxonomy" id="4795"/>
    <lineage>
        <taxon>Eukaryota</taxon>
        <taxon>Sar</taxon>
        <taxon>Stramenopiles</taxon>
        <taxon>Oomycota</taxon>
        <taxon>Peronosporomycetes</taxon>
        <taxon>Peronosporales</taxon>
        <taxon>Peronosporaceae</taxon>
        <taxon>Phytophthora</taxon>
    </lineage>
</organism>
<feature type="domain" description="Helitron helicase-like" evidence="1">
    <location>
        <begin position="51"/>
        <end position="95"/>
    </location>
</feature>
<evidence type="ECO:0000313" key="2">
    <source>
        <dbReference type="EMBL" id="OWZ13182.1"/>
    </source>
</evidence>
<evidence type="ECO:0000313" key="3">
    <source>
        <dbReference type="Proteomes" id="UP000198211"/>
    </source>
</evidence>